<gene>
    <name evidence="3" type="ORF">HS1_000994</name>
</gene>
<evidence type="ECO:0000259" key="2">
    <source>
        <dbReference type="Pfam" id="PF14239"/>
    </source>
</evidence>
<dbReference type="EMBL" id="CP013015">
    <property type="protein sequence ID" value="AMM40798.1"/>
    <property type="molecule type" value="Genomic_DNA"/>
</dbReference>
<sequence>MEANHESSKTKRETRVAKMFQRNLEGRLKAAEPAEGGTSKHAMGVPLACSLCAGQSRSGVHTPRKGGLQQVFVPVVDKNQVPLMPTKPSRARRWIKEDKATPFWKKGVFCVRLNVEPSSRKTEPVVVGIDPGSKKEGFSVKSRAHTYLNLEADAVTWVKEHVKQRRQMRKARRFRKTPCRANRSNRSIGGIPPSTKARWGWKLRICRWLKKLYPITHFVVENIKAWTKRGKRKWNKNFSPLEVGKQWFYRELNRLGHVITKQGFETKEIRGRLNLPKDHWIDAWCLAYSQVGGALPDNRNILGITPLRFHRRQLHALQPSKGGIRRPYGGTISLGFKRGSWVKHPKWSLCYVGGFLKDRLSLHSLVDGKRLTQSAKPEDCKFLTYSSWRVRLLPTLSRGVSAAQI</sequence>
<feature type="region of interest" description="Disordered" evidence="1">
    <location>
        <begin position="167"/>
        <end position="189"/>
    </location>
</feature>
<protein>
    <recommendedName>
        <fullName evidence="2">RRXRR domain-containing protein</fullName>
    </recommendedName>
</protein>
<dbReference type="InterPro" id="IPR025938">
    <property type="entry name" value="RRXRR_dom"/>
</dbReference>
<dbReference type="RefSeq" id="WP_281178346.1">
    <property type="nucleotide sequence ID" value="NZ_CP013015.1"/>
</dbReference>
<evidence type="ECO:0000313" key="3">
    <source>
        <dbReference type="EMBL" id="AMM40798.1"/>
    </source>
</evidence>
<organism evidence="3 4">
    <name type="scientific">Desulfofervidus auxilii</name>
    <dbReference type="NCBI Taxonomy" id="1621989"/>
    <lineage>
        <taxon>Bacteria</taxon>
        <taxon>Pseudomonadati</taxon>
        <taxon>Thermodesulfobacteriota</taxon>
        <taxon>Candidatus Desulfofervidia</taxon>
        <taxon>Candidatus Desulfofervidales</taxon>
        <taxon>Candidatus Desulfofervidaceae</taxon>
        <taxon>Candidatus Desulfofervidus</taxon>
    </lineage>
</organism>
<name>A0A7U4QK23_DESA2</name>
<accession>A0A7U4QK23</accession>
<dbReference type="KEGG" id="daw:HS1_000994"/>
<dbReference type="AlphaFoldDB" id="A0A7U4QK23"/>
<proteinExistence type="predicted"/>
<evidence type="ECO:0000256" key="1">
    <source>
        <dbReference type="SAM" id="MobiDB-lite"/>
    </source>
</evidence>
<feature type="domain" description="RRXRR" evidence="2">
    <location>
        <begin position="73"/>
        <end position="225"/>
    </location>
</feature>
<reference evidence="3 4" key="1">
    <citation type="submission" date="2015-10" db="EMBL/GenBank/DDBJ databases">
        <title>Candidatus Desulfofervidus auxilii, a hydrogenotrophic sulfate-reducing bacterium involved in the thermophilic anaerobic oxidation of methane.</title>
        <authorList>
            <person name="Krukenberg V."/>
            <person name="Richter M."/>
            <person name="Wegener G."/>
        </authorList>
    </citation>
    <scope>NUCLEOTIDE SEQUENCE [LARGE SCALE GENOMIC DNA]</scope>
    <source>
        <strain evidence="3 4">HS1</strain>
    </source>
</reference>
<dbReference type="Pfam" id="PF14239">
    <property type="entry name" value="RRXRR"/>
    <property type="match status" value="1"/>
</dbReference>
<feature type="compositionally biased region" description="Basic residues" evidence="1">
    <location>
        <begin position="167"/>
        <end position="178"/>
    </location>
</feature>
<evidence type="ECO:0000313" key="4">
    <source>
        <dbReference type="Proteomes" id="UP000070560"/>
    </source>
</evidence>
<keyword evidence="4" id="KW-1185">Reference proteome</keyword>
<dbReference type="Proteomes" id="UP000070560">
    <property type="component" value="Chromosome"/>
</dbReference>